<evidence type="ECO:0000256" key="2">
    <source>
        <dbReference type="SAM" id="MobiDB-lite"/>
    </source>
</evidence>
<name>A0A9D4QE63_RHISA</name>
<dbReference type="SUPFAM" id="SSF57756">
    <property type="entry name" value="Retrovirus zinc finger-like domains"/>
    <property type="match status" value="1"/>
</dbReference>
<accession>A0A9D4QE63</accession>
<dbReference type="GO" id="GO:0003676">
    <property type="term" value="F:nucleic acid binding"/>
    <property type="evidence" value="ECO:0007669"/>
    <property type="project" value="InterPro"/>
</dbReference>
<dbReference type="EMBL" id="JABSTV010001246">
    <property type="protein sequence ID" value="KAH7976109.1"/>
    <property type="molecule type" value="Genomic_DNA"/>
</dbReference>
<reference evidence="4" key="1">
    <citation type="journal article" date="2020" name="Cell">
        <title>Large-Scale Comparative Analyses of Tick Genomes Elucidate Their Genetic Diversity and Vector Capacities.</title>
        <authorList>
            <consortium name="Tick Genome and Microbiome Consortium (TIGMIC)"/>
            <person name="Jia N."/>
            <person name="Wang J."/>
            <person name="Shi W."/>
            <person name="Du L."/>
            <person name="Sun Y."/>
            <person name="Zhan W."/>
            <person name="Jiang J.F."/>
            <person name="Wang Q."/>
            <person name="Zhang B."/>
            <person name="Ji P."/>
            <person name="Bell-Sakyi L."/>
            <person name="Cui X.M."/>
            <person name="Yuan T.T."/>
            <person name="Jiang B.G."/>
            <person name="Yang W.F."/>
            <person name="Lam T.T."/>
            <person name="Chang Q.C."/>
            <person name="Ding S.J."/>
            <person name="Wang X.J."/>
            <person name="Zhu J.G."/>
            <person name="Ruan X.D."/>
            <person name="Zhao L."/>
            <person name="Wei J.T."/>
            <person name="Ye R.Z."/>
            <person name="Que T.C."/>
            <person name="Du C.H."/>
            <person name="Zhou Y.H."/>
            <person name="Cheng J.X."/>
            <person name="Dai P.F."/>
            <person name="Guo W.B."/>
            <person name="Han X.H."/>
            <person name="Huang E.J."/>
            <person name="Li L.F."/>
            <person name="Wei W."/>
            <person name="Gao Y.C."/>
            <person name="Liu J.Z."/>
            <person name="Shao H.Z."/>
            <person name="Wang X."/>
            <person name="Wang C.C."/>
            <person name="Yang T.C."/>
            <person name="Huo Q.B."/>
            <person name="Li W."/>
            <person name="Chen H.Y."/>
            <person name="Chen S.E."/>
            <person name="Zhou L.G."/>
            <person name="Ni X.B."/>
            <person name="Tian J.H."/>
            <person name="Sheng Y."/>
            <person name="Liu T."/>
            <person name="Pan Y.S."/>
            <person name="Xia L.Y."/>
            <person name="Li J."/>
            <person name="Zhao F."/>
            <person name="Cao W.C."/>
        </authorList>
    </citation>
    <scope>NUCLEOTIDE SEQUENCE</scope>
    <source>
        <strain evidence="4">Rsan-2018</strain>
    </source>
</reference>
<evidence type="ECO:0000259" key="3">
    <source>
        <dbReference type="PROSITE" id="PS50158"/>
    </source>
</evidence>
<protein>
    <recommendedName>
        <fullName evidence="3">CCHC-type domain-containing protein</fullName>
    </recommendedName>
</protein>
<dbReference type="Pfam" id="PF00098">
    <property type="entry name" value="zf-CCHC"/>
    <property type="match status" value="1"/>
</dbReference>
<reference evidence="4" key="2">
    <citation type="submission" date="2021-09" db="EMBL/GenBank/DDBJ databases">
        <authorList>
            <person name="Jia N."/>
            <person name="Wang J."/>
            <person name="Shi W."/>
            <person name="Du L."/>
            <person name="Sun Y."/>
            <person name="Zhan W."/>
            <person name="Jiang J."/>
            <person name="Wang Q."/>
            <person name="Zhang B."/>
            <person name="Ji P."/>
            <person name="Sakyi L.B."/>
            <person name="Cui X."/>
            <person name="Yuan T."/>
            <person name="Jiang B."/>
            <person name="Yang W."/>
            <person name="Lam T.T.-Y."/>
            <person name="Chang Q."/>
            <person name="Ding S."/>
            <person name="Wang X."/>
            <person name="Zhu J."/>
            <person name="Ruan X."/>
            <person name="Zhao L."/>
            <person name="Wei J."/>
            <person name="Que T."/>
            <person name="Du C."/>
            <person name="Cheng J."/>
            <person name="Dai P."/>
            <person name="Han X."/>
            <person name="Huang E."/>
            <person name="Gao Y."/>
            <person name="Liu J."/>
            <person name="Shao H."/>
            <person name="Ye R."/>
            <person name="Li L."/>
            <person name="Wei W."/>
            <person name="Wang X."/>
            <person name="Wang C."/>
            <person name="Huo Q."/>
            <person name="Li W."/>
            <person name="Guo W."/>
            <person name="Chen H."/>
            <person name="Chen S."/>
            <person name="Zhou L."/>
            <person name="Zhou L."/>
            <person name="Ni X."/>
            <person name="Tian J."/>
            <person name="Zhou Y."/>
            <person name="Sheng Y."/>
            <person name="Liu T."/>
            <person name="Pan Y."/>
            <person name="Xia L."/>
            <person name="Li J."/>
            <person name="Zhao F."/>
            <person name="Cao W."/>
        </authorList>
    </citation>
    <scope>NUCLEOTIDE SEQUENCE</scope>
    <source>
        <strain evidence="4">Rsan-2018</strain>
        <tissue evidence="4">Larvae</tissue>
    </source>
</reference>
<keyword evidence="1" id="KW-0479">Metal-binding</keyword>
<keyword evidence="1" id="KW-0863">Zinc-finger</keyword>
<feature type="region of interest" description="Disordered" evidence="2">
    <location>
        <begin position="247"/>
        <end position="266"/>
    </location>
</feature>
<feature type="region of interest" description="Disordered" evidence="2">
    <location>
        <begin position="1"/>
        <end position="70"/>
    </location>
</feature>
<sequence length="688" mass="75737">MSRGAIDAPSGSREKHRDPEDTGAGKLLSRRRDRAKDRTNVPCSEPPPSKKLRLTDGLPFNTYDNGPTTIPRTSCRDRANDLHWRRQHAPKEVYLDDAVFNSPNGHCHNWDAPLPSGETTSVLSRDEEHGFAPNGVDDCYDKGVTRRAHEPLSSNSDSFAQYSDNYDSKGVVMNDPVGEGYCDGNSRSYRTSIAQGSGDRNSNNDASCLDSHNAIRIGPRRFMDRGFASDSDKNGHATQACMEAANQNGAGGESTVSGQSQYPRSFEGSDAFQEEDLGNTSVGQDANLEYWADYYDQVQGSIINRSYNMVDFNSSSNEAFASVPEFFPRKVQEALSSTQTPIVATGYEPAIVNGSGGRSNLQKQVLPGTVGQCVRDDSSGSATTAEDSLTAPSVKVVTPGVSSAEEIAVPWEIGPQACPGGCAEEMRSLELHAALESLKPSERKLKWPLPIPLFVKPRDKSLSFRFVDYGWLSQCVYLAAQEEVFAQTLDHRGWLKIFVKSTRAAHNLVQTETLAGMRVKCSVVNSYSNSVGYVRNVPRRYTDTALFEILQDQGVICAQRQSGFMRYTNGSVGDTTTGTVVLTFLPDRRLPKTVTIGLISYEVTRRLTLPIQCFNCQRLGHYAKNCTMTIACRLCGSAHYYTECKDRNKPHCVNCGEGHPSTYWRCPVRLVFASSDSRNSWLESAVKS</sequence>
<evidence type="ECO:0000313" key="4">
    <source>
        <dbReference type="EMBL" id="KAH7976109.1"/>
    </source>
</evidence>
<keyword evidence="1" id="KW-0862">Zinc</keyword>
<dbReference type="SMART" id="SM00343">
    <property type="entry name" value="ZnF_C2HC"/>
    <property type="match status" value="2"/>
</dbReference>
<proteinExistence type="predicted"/>
<dbReference type="VEuPathDB" id="VectorBase:RSAN_044970"/>
<gene>
    <name evidence="4" type="ORF">HPB52_008668</name>
</gene>
<dbReference type="AlphaFoldDB" id="A0A9D4QE63"/>
<dbReference type="InterPro" id="IPR036875">
    <property type="entry name" value="Znf_CCHC_sf"/>
</dbReference>
<dbReference type="GO" id="GO:0008270">
    <property type="term" value="F:zinc ion binding"/>
    <property type="evidence" value="ECO:0007669"/>
    <property type="project" value="UniProtKB-KW"/>
</dbReference>
<dbReference type="PROSITE" id="PS50158">
    <property type="entry name" value="ZF_CCHC"/>
    <property type="match status" value="1"/>
</dbReference>
<feature type="domain" description="CCHC-type" evidence="3">
    <location>
        <begin position="613"/>
        <end position="626"/>
    </location>
</feature>
<keyword evidence="5" id="KW-1185">Reference proteome</keyword>
<organism evidence="4 5">
    <name type="scientific">Rhipicephalus sanguineus</name>
    <name type="common">Brown dog tick</name>
    <name type="synonym">Ixodes sanguineus</name>
    <dbReference type="NCBI Taxonomy" id="34632"/>
    <lineage>
        <taxon>Eukaryota</taxon>
        <taxon>Metazoa</taxon>
        <taxon>Ecdysozoa</taxon>
        <taxon>Arthropoda</taxon>
        <taxon>Chelicerata</taxon>
        <taxon>Arachnida</taxon>
        <taxon>Acari</taxon>
        <taxon>Parasitiformes</taxon>
        <taxon>Ixodida</taxon>
        <taxon>Ixodoidea</taxon>
        <taxon>Ixodidae</taxon>
        <taxon>Rhipicephalinae</taxon>
        <taxon>Rhipicephalus</taxon>
        <taxon>Rhipicephalus</taxon>
    </lineage>
</organism>
<dbReference type="InterPro" id="IPR001878">
    <property type="entry name" value="Znf_CCHC"/>
</dbReference>
<evidence type="ECO:0000256" key="1">
    <source>
        <dbReference type="PROSITE-ProRule" id="PRU00047"/>
    </source>
</evidence>
<dbReference type="Proteomes" id="UP000821837">
    <property type="component" value="Chromosome 10"/>
</dbReference>
<evidence type="ECO:0000313" key="5">
    <source>
        <dbReference type="Proteomes" id="UP000821837"/>
    </source>
</evidence>
<comment type="caution">
    <text evidence="4">The sequence shown here is derived from an EMBL/GenBank/DDBJ whole genome shotgun (WGS) entry which is preliminary data.</text>
</comment>
<feature type="compositionally biased region" description="Polar residues" evidence="2">
    <location>
        <begin position="254"/>
        <end position="263"/>
    </location>
</feature>